<dbReference type="EMBL" id="DS989841">
    <property type="protein sequence ID" value="EDX78743.1"/>
    <property type="molecule type" value="Genomic_DNA"/>
</dbReference>
<evidence type="ECO:0000259" key="2">
    <source>
        <dbReference type="Pfam" id="PF01266"/>
    </source>
</evidence>
<dbReference type="Pfam" id="PF01266">
    <property type="entry name" value="DAO"/>
    <property type="match status" value="1"/>
</dbReference>
<dbReference type="Gene3D" id="3.30.9.10">
    <property type="entry name" value="D-Amino Acid Oxidase, subunit A, domain 2"/>
    <property type="match status" value="1"/>
</dbReference>
<dbReference type="SUPFAM" id="SSF51905">
    <property type="entry name" value="FAD/NAD(P)-binding domain"/>
    <property type="match status" value="1"/>
</dbReference>
<feature type="domain" description="FAD dependent oxidoreductase" evidence="2">
    <location>
        <begin position="15"/>
        <end position="383"/>
    </location>
</feature>
<keyword evidence="1" id="KW-0560">Oxidoreductase</keyword>
<evidence type="ECO:0000313" key="4">
    <source>
        <dbReference type="Proteomes" id="UP000003835"/>
    </source>
</evidence>
<reference evidence="3 4" key="1">
    <citation type="submission" date="2008-07" db="EMBL/GenBank/DDBJ databases">
        <authorList>
            <person name="Tandeau de Marsac N."/>
            <person name="Ferriera S."/>
            <person name="Johnson J."/>
            <person name="Kravitz S."/>
            <person name="Beeson K."/>
            <person name="Sutton G."/>
            <person name="Rogers Y.-H."/>
            <person name="Friedman R."/>
            <person name="Frazier M."/>
            <person name="Venter J.C."/>
        </authorList>
    </citation>
    <scope>NUCLEOTIDE SEQUENCE [LARGE SCALE GENOMIC DNA]</scope>
    <source>
        <strain evidence="3 4">PCC 7420</strain>
    </source>
</reference>
<dbReference type="InterPro" id="IPR006076">
    <property type="entry name" value="FAD-dep_OxRdtase"/>
</dbReference>
<proteinExistence type="predicted"/>
<dbReference type="Gene3D" id="3.50.50.60">
    <property type="entry name" value="FAD/NAD(P)-binding domain"/>
    <property type="match status" value="1"/>
</dbReference>
<dbReference type="InterPro" id="IPR036188">
    <property type="entry name" value="FAD/NAD-bd_sf"/>
</dbReference>
<dbReference type="STRING" id="118168.MC7420_7396"/>
<gene>
    <name evidence="3" type="ORF">MC7420_7396</name>
</gene>
<dbReference type="eggNOG" id="COG0665">
    <property type="taxonomic scope" value="Bacteria"/>
</dbReference>
<dbReference type="HOGENOM" id="CLU_701786_0_0_3"/>
<name>B4VGU8_9CYAN</name>
<evidence type="ECO:0000313" key="3">
    <source>
        <dbReference type="EMBL" id="EDX78743.1"/>
    </source>
</evidence>
<dbReference type="PANTHER" id="PTHR13847:SF287">
    <property type="entry name" value="FAD-DEPENDENT OXIDOREDUCTASE DOMAIN-CONTAINING PROTEIN 1"/>
    <property type="match status" value="1"/>
</dbReference>
<evidence type="ECO:0000256" key="1">
    <source>
        <dbReference type="ARBA" id="ARBA00023002"/>
    </source>
</evidence>
<dbReference type="GO" id="GO:0005737">
    <property type="term" value="C:cytoplasm"/>
    <property type="evidence" value="ECO:0007669"/>
    <property type="project" value="TreeGrafter"/>
</dbReference>
<dbReference type="GO" id="GO:0016491">
    <property type="term" value="F:oxidoreductase activity"/>
    <property type="evidence" value="ECO:0007669"/>
    <property type="project" value="UniProtKB-KW"/>
</dbReference>
<dbReference type="AlphaFoldDB" id="B4VGU8"/>
<protein>
    <submittedName>
        <fullName evidence="3">FAD dependent oxidoreductase, putative</fullName>
    </submittedName>
</protein>
<keyword evidence="4" id="KW-1185">Reference proteome</keyword>
<sequence>MEDVENEQTIMKTYDWIVVGRGITGAALAYELAQVGLRVLLVDSDTAIQGATRYSYGGLAYWSGKSDLTRVMCAEGIERHRHLSAALDHDTQFRELDLVLTISANQDPEKMAAAYADCAIPPKLLSVEDACELEPLLNPNAIAGVLTVRHGHIHPEHLTQGYRQAFCRAGGEQQIAQVVELLRQGDRVQGVKTSDNQTYHAANTVVCAGGFSRALLNAAGIQVRVYFTHAEMIETPPVDLKLRTLVMPANTQRFQLEAQASAAEVEPFWDQRGYEPVPPILDAGAIQFLDGSLRMGQISRVLTQPFAAINSAASESAIRTQVGNVLPALASLPGTWHHCLVAFGGNNLPVVGAIEGVEGVYIFSGFTNPLVYVPPLAQRFAQWVMGKEDQIIAQISQNL</sequence>
<dbReference type="PANTHER" id="PTHR13847">
    <property type="entry name" value="SARCOSINE DEHYDROGENASE-RELATED"/>
    <property type="match status" value="1"/>
</dbReference>
<organism evidence="3 4">
    <name type="scientific">Coleofasciculus chthonoplastes PCC 7420</name>
    <dbReference type="NCBI Taxonomy" id="118168"/>
    <lineage>
        <taxon>Bacteria</taxon>
        <taxon>Bacillati</taxon>
        <taxon>Cyanobacteriota</taxon>
        <taxon>Cyanophyceae</taxon>
        <taxon>Coleofasciculales</taxon>
        <taxon>Coleofasciculaceae</taxon>
        <taxon>Coleofasciculus</taxon>
    </lineage>
</organism>
<dbReference type="Proteomes" id="UP000003835">
    <property type="component" value="Unassembled WGS sequence"/>
</dbReference>
<accession>B4VGU8</accession>